<evidence type="ECO:0000256" key="1">
    <source>
        <dbReference type="SAM" id="MobiDB-lite"/>
    </source>
</evidence>
<sequence>MTDDNAKDSQPQTSETELQPEAVKGLNPDFPKLTDVEKVKEGIIPAKKVLLKELHPAVSAKEKESESGQSSKQKEKTKPENQNKEVVILL</sequence>
<dbReference type="EMBL" id="JAYWIO010000001">
    <property type="protein sequence ID" value="KAK7289880.1"/>
    <property type="molecule type" value="Genomic_DNA"/>
</dbReference>
<feature type="region of interest" description="Disordered" evidence="1">
    <location>
        <begin position="1"/>
        <end position="31"/>
    </location>
</feature>
<gene>
    <name evidence="2" type="ORF">RIF29_03886</name>
</gene>
<protein>
    <submittedName>
        <fullName evidence="2">Uncharacterized protein</fullName>
    </submittedName>
</protein>
<feature type="compositionally biased region" description="Basic and acidic residues" evidence="1">
    <location>
        <begin position="56"/>
        <end position="83"/>
    </location>
</feature>
<organism evidence="2 3">
    <name type="scientific">Crotalaria pallida</name>
    <name type="common">Smooth rattlebox</name>
    <name type="synonym">Crotalaria striata</name>
    <dbReference type="NCBI Taxonomy" id="3830"/>
    <lineage>
        <taxon>Eukaryota</taxon>
        <taxon>Viridiplantae</taxon>
        <taxon>Streptophyta</taxon>
        <taxon>Embryophyta</taxon>
        <taxon>Tracheophyta</taxon>
        <taxon>Spermatophyta</taxon>
        <taxon>Magnoliopsida</taxon>
        <taxon>eudicotyledons</taxon>
        <taxon>Gunneridae</taxon>
        <taxon>Pentapetalae</taxon>
        <taxon>rosids</taxon>
        <taxon>fabids</taxon>
        <taxon>Fabales</taxon>
        <taxon>Fabaceae</taxon>
        <taxon>Papilionoideae</taxon>
        <taxon>50 kb inversion clade</taxon>
        <taxon>genistoids sensu lato</taxon>
        <taxon>core genistoids</taxon>
        <taxon>Crotalarieae</taxon>
        <taxon>Crotalaria</taxon>
    </lineage>
</organism>
<evidence type="ECO:0000313" key="3">
    <source>
        <dbReference type="Proteomes" id="UP001372338"/>
    </source>
</evidence>
<feature type="compositionally biased region" description="Polar residues" evidence="1">
    <location>
        <begin position="8"/>
        <end position="17"/>
    </location>
</feature>
<proteinExistence type="predicted"/>
<comment type="caution">
    <text evidence="2">The sequence shown here is derived from an EMBL/GenBank/DDBJ whole genome shotgun (WGS) entry which is preliminary data.</text>
</comment>
<dbReference type="Proteomes" id="UP001372338">
    <property type="component" value="Unassembled WGS sequence"/>
</dbReference>
<reference evidence="2 3" key="1">
    <citation type="submission" date="2024-01" db="EMBL/GenBank/DDBJ databases">
        <title>The genomes of 5 underutilized Papilionoideae crops provide insights into root nodulation and disease resistanc.</title>
        <authorList>
            <person name="Yuan L."/>
        </authorList>
    </citation>
    <scope>NUCLEOTIDE SEQUENCE [LARGE SCALE GENOMIC DNA]</scope>
    <source>
        <strain evidence="2">ZHUSHIDOU_FW_LH</strain>
        <tissue evidence="2">Leaf</tissue>
    </source>
</reference>
<dbReference type="AlphaFoldDB" id="A0AAN9P8Z8"/>
<feature type="region of interest" description="Disordered" evidence="1">
    <location>
        <begin position="56"/>
        <end position="90"/>
    </location>
</feature>
<keyword evidence="3" id="KW-1185">Reference proteome</keyword>
<accession>A0AAN9P8Z8</accession>
<name>A0AAN9P8Z8_CROPI</name>
<evidence type="ECO:0000313" key="2">
    <source>
        <dbReference type="EMBL" id="KAK7289880.1"/>
    </source>
</evidence>